<dbReference type="PROSITE" id="PS51257">
    <property type="entry name" value="PROKAR_LIPOPROTEIN"/>
    <property type="match status" value="1"/>
</dbReference>
<reference evidence="2 3" key="1">
    <citation type="submission" date="2019-02" db="EMBL/GenBank/DDBJ databases">
        <authorList>
            <person name="Li S.-H."/>
        </authorList>
    </citation>
    <scope>NUCLEOTIDE SEQUENCE [LARGE SCALE GENOMIC DNA]</scope>
    <source>
        <strain evidence="2 3">IMCC14385</strain>
    </source>
</reference>
<feature type="chain" id="PRO_5025062379" evidence="1">
    <location>
        <begin position="23"/>
        <end position="91"/>
    </location>
</feature>
<evidence type="ECO:0000313" key="3">
    <source>
        <dbReference type="Proteomes" id="UP000326287"/>
    </source>
</evidence>
<name>A0A5P9NPU6_9GAMM</name>
<feature type="signal peptide" evidence="1">
    <location>
        <begin position="1"/>
        <end position="22"/>
    </location>
</feature>
<dbReference type="Proteomes" id="UP000326287">
    <property type="component" value="Chromosome"/>
</dbReference>
<keyword evidence="1" id="KW-0732">Signal</keyword>
<dbReference type="AlphaFoldDB" id="A0A5P9NPU6"/>
<evidence type="ECO:0000256" key="1">
    <source>
        <dbReference type="SAM" id="SignalP"/>
    </source>
</evidence>
<gene>
    <name evidence="2" type="ORF">EY643_18360</name>
</gene>
<dbReference type="KEGG" id="halc:EY643_18360"/>
<dbReference type="InterPro" id="IPR021379">
    <property type="entry name" value="DUF3012"/>
</dbReference>
<accession>A0A5P9NPU6</accession>
<dbReference type="EMBL" id="CP036422">
    <property type="protein sequence ID" value="QFU77475.1"/>
    <property type="molecule type" value="Genomic_DNA"/>
</dbReference>
<evidence type="ECO:0000313" key="2">
    <source>
        <dbReference type="EMBL" id="QFU77475.1"/>
    </source>
</evidence>
<protein>
    <submittedName>
        <fullName evidence="2">DUF3012 domain-containing protein</fullName>
    </submittedName>
</protein>
<dbReference type="RefSeq" id="WP_153240621.1">
    <property type="nucleotide sequence ID" value="NZ_CP036422.1"/>
</dbReference>
<proteinExistence type="predicted"/>
<organism evidence="2 3">
    <name type="scientific">Halioglobus maricola</name>
    <dbReference type="NCBI Taxonomy" id="2601894"/>
    <lineage>
        <taxon>Bacteria</taxon>
        <taxon>Pseudomonadati</taxon>
        <taxon>Pseudomonadota</taxon>
        <taxon>Gammaproteobacteria</taxon>
        <taxon>Cellvibrionales</taxon>
        <taxon>Halieaceae</taxon>
        <taxon>Halioglobus</taxon>
    </lineage>
</organism>
<sequence>MKRTLLATALVAGTLILAGCSAEPGSERWCKAKKDQPKSEWTGSDAATFAKNCLIDGTEVGSEKWCEDLSGKPKGDWTASEASTYAKHCVM</sequence>
<dbReference type="OrthoDB" id="5609437at2"/>
<keyword evidence="3" id="KW-1185">Reference proteome</keyword>
<dbReference type="Pfam" id="PF11216">
    <property type="entry name" value="DUF3012"/>
    <property type="match status" value="2"/>
</dbReference>